<reference evidence="4" key="1">
    <citation type="journal article" date="2010" name="Stand. Genomic Sci.">
        <title>Complete genome sequence of Thermocrinis albus type strain (HI 11/12T).</title>
        <authorList>
            <person name="Wirth R."/>
            <person name="Sikorski J."/>
            <person name="Brambilla E."/>
            <person name="Misra M."/>
            <person name="Lapidus A."/>
            <person name="Copeland A."/>
            <person name="Nolan M."/>
            <person name="Lucas S."/>
            <person name="Chen F."/>
            <person name="Tice H."/>
            <person name="Cheng J.F."/>
            <person name="Han C."/>
            <person name="Detter J.C."/>
            <person name="Tapia R."/>
            <person name="Bruce D."/>
            <person name="Goodwin L."/>
            <person name="Pitluck S."/>
            <person name="Pati A."/>
            <person name="Anderson I."/>
            <person name="Ivanova N."/>
            <person name="Mavromatis K."/>
            <person name="Mikhailova N."/>
            <person name="Chen A."/>
            <person name="Palaniappan K."/>
            <person name="Bilek Y."/>
            <person name="Hader T."/>
            <person name="Land M."/>
            <person name="Hauser L."/>
            <person name="Chang Y.J."/>
            <person name="Jeffries C.D."/>
            <person name="Tindall B.J."/>
            <person name="Rohde M."/>
            <person name="Goker M."/>
            <person name="Bristow J."/>
            <person name="Eisen J.A."/>
            <person name="Markowitz V."/>
            <person name="Hugenholtz P."/>
            <person name="Kyrpides N.C."/>
            <person name="Klenk H.P."/>
        </authorList>
    </citation>
    <scope>NUCLEOTIDE SEQUENCE [LARGE SCALE GENOMIC DNA]</scope>
    <source>
        <strain evidence="4">DSM 14484 / JCM 11386 / HI 11/12</strain>
    </source>
</reference>
<gene>
    <name evidence="3" type="ordered locus">Thal_0905</name>
</gene>
<dbReference type="eggNOG" id="COG0412">
    <property type="taxonomic scope" value="Bacteria"/>
</dbReference>
<dbReference type="SUPFAM" id="SSF53474">
    <property type="entry name" value="alpha/beta-Hydrolases"/>
    <property type="match status" value="1"/>
</dbReference>
<dbReference type="GO" id="GO:0006508">
    <property type="term" value="P:proteolysis"/>
    <property type="evidence" value="ECO:0007669"/>
    <property type="project" value="InterPro"/>
</dbReference>
<keyword evidence="1 3" id="KW-0378">Hydrolase</keyword>
<feature type="domain" description="Dienelactone hydrolase" evidence="2">
    <location>
        <begin position="72"/>
        <end position="289"/>
    </location>
</feature>
<dbReference type="PANTHER" id="PTHR22946:SF9">
    <property type="entry name" value="POLYKETIDE TRANSFERASE AF380"/>
    <property type="match status" value="1"/>
</dbReference>
<dbReference type="AlphaFoldDB" id="D3SLA7"/>
<dbReference type="Gene3D" id="3.40.50.1820">
    <property type="entry name" value="alpha/beta hydrolase"/>
    <property type="match status" value="1"/>
</dbReference>
<proteinExistence type="predicted"/>
<accession>D3SLA7</accession>
<dbReference type="InterPro" id="IPR050261">
    <property type="entry name" value="FrsA_esterase"/>
</dbReference>
<dbReference type="PANTHER" id="PTHR22946">
    <property type="entry name" value="DIENELACTONE HYDROLASE DOMAIN-CONTAINING PROTEIN-RELATED"/>
    <property type="match status" value="1"/>
</dbReference>
<evidence type="ECO:0000259" key="2">
    <source>
        <dbReference type="Pfam" id="PF01738"/>
    </source>
</evidence>
<evidence type="ECO:0000313" key="4">
    <source>
        <dbReference type="Proteomes" id="UP000002043"/>
    </source>
</evidence>
<protein>
    <submittedName>
        <fullName evidence="3">Dienelactone hydrolase</fullName>
    </submittedName>
</protein>
<dbReference type="KEGG" id="tal:Thal_0905"/>
<dbReference type="EMBL" id="CP001931">
    <property type="protein sequence ID" value="ADC89537.1"/>
    <property type="molecule type" value="Genomic_DNA"/>
</dbReference>
<evidence type="ECO:0000313" key="3">
    <source>
        <dbReference type="EMBL" id="ADC89537.1"/>
    </source>
</evidence>
<dbReference type="STRING" id="638303.Thal_0905"/>
<organism evidence="3 4">
    <name type="scientific">Thermocrinis albus (strain DSM 14484 / JCM 11386 / HI 11/12)</name>
    <dbReference type="NCBI Taxonomy" id="638303"/>
    <lineage>
        <taxon>Bacteria</taxon>
        <taxon>Pseudomonadati</taxon>
        <taxon>Aquificota</taxon>
        <taxon>Aquificia</taxon>
        <taxon>Aquificales</taxon>
        <taxon>Aquificaceae</taxon>
        <taxon>Thermocrinis</taxon>
    </lineage>
</organism>
<dbReference type="PROSITE" id="PS00708">
    <property type="entry name" value="PRO_ENDOPEP_SER"/>
    <property type="match status" value="1"/>
</dbReference>
<dbReference type="Pfam" id="PF01738">
    <property type="entry name" value="DLH"/>
    <property type="match status" value="1"/>
</dbReference>
<dbReference type="InterPro" id="IPR002925">
    <property type="entry name" value="Dienelactn_hydro"/>
</dbReference>
<dbReference type="InterPro" id="IPR029058">
    <property type="entry name" value="AB_hydrolase_fold"/>
</dbReference>
<dbReference type="RefSeq" id="WP_012991943.1">
    <property type="nucleotide sequence ID" value="NC_013894.1"/>
</dbReference>
<dbReference type="GO" id="GO:0052689">
    <property type="term" value="F:carboxylic ester hydrolase activity"/>
    <property type="evidence" value="ECO:0007669"/>
    <property type="project" value="UniProtKB-ARBA"/>
</dbReference>
<dbReference type="HOGENOM" id="CLU_083628_0_0_0"/>
<sequence length="294" mass="33961">MKTLAVFTILILGIAWGDEFLQELAKRLDERGSKAWWWDEEWWRDGYIPSVPNHQVEVSSVTLRSGDVELPVLVFRPKGGDRYPGVLFLHGRRGLDDLTQLHAKRLAARGFVVVAPDLYTPRLIEQFPSRHDPVTEEDAEKALDYLISRDDVYPKKVCVYGISRGGFYALRLLVHKGRQNRDIACFVGYYPHLQDPNRPEPMHVYAYHEDVEKITVPVLFFVGSEEQYHRLRTILVAVDELRNKGKDARVVIYPGVGRGFDFRNGERRKFADDLAAKDALIRSYLFIRKHLGVR</sequence>
<dbReference type="Proteomes" id="UP000002043">
    <property type="component" value="Chromosome"/>
</dbReference>
<keyword evidence="4" id="KW-1185">Reference proteome</keyword>
<dbReference type="OrthoDB" id="2556147at2"/>
<evidence type="ECO:0000256" key="1">
    <source>
        <dbReference type="ARBA" id="ARBA00022801"/>
    </source>
</evidence>
<dbReference type="GO" id="GO:0004252">
    <property type="term" value="F:serine-type endopeptidase activity"/>
    <property type="evidence" value="ECO:0007669"/>
    <property type="project" value="InterPro"/>
</dbReference>
<dbReference type="InterPro" id="IPR002471">
    <property type="entry name" value="Pept_S9_AS"/>
</dbReference>
<name>D3SLA7_THEAH</name>